<dbReference type="EMBL" id="BJHX01000002">
    <property type="protein sequence ID" value="GDY69765.1"/>
    <property type="molecule type" value="Genomic_DNA"/>
</dbReference>
<evidence type="ECO:0000313" key="4">
    <source>
        <dbReference type="Proteomes" id="UP000299211"/>
    </source>
</evidence>
<accession>A0A4D4MD52</accession>
<dbReference type="InterPro" id="IPR007048">
    <property type="entry name" value="IraD/Gp25-like"/>
</dbReference>
<dbReference type="STRING" id="33903.AQJ43_29800"/>
<evidence type="ECO:0000259" key="1">
    <source>
        <dbReference type="Pfam" id="PF04965"/>
    </source>
</evidence>
<name>A0A4D4MD52_STRAX</name>
<dbReference type="SUPFAM" id="SSF160719">
    <property type="entry name" value="gpW/gp25-like"/>
    <property type="match status" value="1"/>
</dbReference>
<dbReference type="AlphaFoldDB" id="A0A4D4MD52"/>
<feature type="domain" description="IraD/Gp25-like" evidence="1">
    <location>
        <begin position="28"/>
        <end position="115"/>
    </location>
</feature>
<dbReference type="EMBL" id="BJHY01000002">
    <property type="protein sequence ID" value="GDY80031.1"/>
    <property type="molecule type" value="Genomic_DNA"/>
</dbReference>
<comment type="caution">
    <text evidence="2">The sequence shown here is derived from an EMBL/GenBank/DDBJ whole genome shotgun (WGS) entry which is preliminary data.</text>
</comment>
<dbReference type="GeneID" id="41537561"/>
<sequence>MSAHPDYARTHLDFPFHVDARGRSAGTSDEGHVRDLIEQLLFTVPGERVNRPDFGSGVLQLVFAPGGQELAGAVEYSLQASLQRWLTDVIQVERVEVEAEEAELRITVGYVLLATGEPGTAVVERGTGP</sequence>
<reference evidence="3 4" key="1">
    <citation type="submission" date="2019-04" db="EMBL/GenBank/DDBJ databases">
        <title>Draft genome sequences of Streptomyces avermitilis ATCC 31267.</title>
        <authorList>
            <person name="Komaki H."/>
            <person name="Tamura T."/>
            <person name="Hosoyama A."/>
        </authorList>
    </citation>
    <scope>NUCLEOTIDE SEQUENCE [LARGE SCALE GENOMIC DNA]</scope>
    <source>
        <strain evidence="3 4">ATCC 31267</strain>
    </source>
</reference>
<protein>
    <recommendedName>
        <fullName evidence="1">IraD/Gp25-like domain-containing protein</fullName>
    </recommendedName>
</protein>
<proteinExistence type="predicted"/>
<dbReference type="Proteomes" id="UP000299211">
    <property type="component" value="Unassembled WGS sequence"/>
</dbReference>
<dbReference type="Gene3D" id="3.10.450.40">
    <property type="match status" value="1"/>
</dbReference>
<gene>
    <name evidence="2" type="ORF">SAV14893_091580</name>
    <name evidence="3" type="ORF">SAV31267_095160</name>
</gene>
<evidence type="ECO:0000313" key="3">
    <source>
        <dbReference type="EMBL" id="GDY80031.1"/>
    </source>
</evidence>
<evidence type="ECO:0000313" key="2">
    <source>
        <dbReference type="EMBL" id="GDY69765.1"/>
    </source>
</evidence>
<dbReference type="RefSeq" id="WP_010981829.1">
    <property type="nucleotide sequence ID" value="NZ_BAABTN010000037.1"/>
</dbReference>
<dbReference type="OMA" id="DIAFPFR"/>
<reference evidence="2 5" key="2">
    <citation type="submission" date="2019-04" db="EMBL/GenBank/DDBJ databases">
        <title>Draft genome sequences of Streptomyces avermitilis NBRC 14893.</title>
        <authorList>
            <person name="Komaki H."/>
            <person name="Tamura T."/>
            <person name="Hosoyama A."/>
        </authorList>
    </citation>
    <scope>NUCLEOTIDE SEQUENCE [LARGE SCALE GENOMIC DNA]</scope>
    <source>
        <strain evidence="2 5">NBRC 14893</strain>
    </source>
</reference>
<dbReference type="Pfam" id="PF04965">
    <property type="entry name" value="GPW_gp25"/>
    <property type="match status" value="1"/>
</dbReference>
<evidence type="ECO:0000313" key="5">
    <source>
        <dbReference type="Proteomes" id="UP000302139"/>
    </source>
</evidence>
<organism evidence="2 5">
    <name type="scientific">Streptomyces avermitilis</name>
    <dbReference type="NCBI Taxonomy" id="33903"/>
    <lineage>
        <taxon>Bacteria</taxon>
        <taxon>Bacillati</taxon>
        <taxon>Actinomycetota</taxon>
        <taxon>Actinomycetes</taxon>
        <taxon>Kitasatosporales</taxon>
        <taxon>Streptomycetaceae</taxon>
        <taxon>Streptomyces</taxon>
    </lineage>
</organism>
<dbReference type="Proteomes" id="UP000302139">
    <property type="component" value="Unassembled WGS sequence"/>
</dbReference>